<proteinExistence type="predicted"/>
<accession>A0A8H6N777</accession>
<sequence>MPLAGERHALHRRPQLTTAAGTQAFRRQPVSEASQQVPGRLAPRRSLDSDTSNPDSKTIDRYLYPAGNAKQWLIRLEQTPEGMTNPGADTYLPAIHLPTEPHPDHTIHSTPFLVPRPLGHAAAREIIDEPMAQALSGSSGWKRKFSARRALELQRNAPSRRIRTLPLPLPLPQVTRARSVDACYFAGGDRGMTDDKRRRHSIRTLKVLRKPQAADTALPTTSDIRPSWGQGRAVAVAVVMRLRARSISHPWFKPSNFGQSETKMPASADPAKRLSNANAS</sequence>
<feature type="region of interest" description="Disordered" evidence="1">
    <location>
        <begin position="251"/>
        <end position="280"/>
    </location>
</feature>
<name>A0A8H6N777_9PEZI</name>
<evidence type="ECO:0000256" key="1">
    <source>
        <dbReference type="SAM" id="MobiDB-lite"/>
    </source>
</evidence>
<comment type="caution">
    <text evidence="2">The sequence shown here is derived from an EMBL/GenBank/DDBJ whole genome shotgun (WGS) entry which is preliminary data.</text>
</comment>
<evidence type="ECO:0000313" key="3">
    <source>
        <dbReference type="Proteomes" id="UP000639643"/>
    </source>
</evidence>
<dbReference type="Proteomes" id="UP000639643">
    <property type="component" value="Unassembled WGS sequence"/>
</dbReference>
<protein>
    <submittedName>
        <fullName evidence="2">Uncharacterized protein</fullName>
    </submittedName>
</protein>
<dbReference type="AlphaFoldDB" id="A0A8H6N777"/>
<gene>
    <name evidence="2" type="ORF">CMUS01_11250</name>
</gene>
<organism evidence="2 3">
    <name type="scientific">Colletotrichum musicola</name>
    <dbReference type="NCBI Taxonomy" id="2175873"/>
    <lineage>
        <taxon>Eukaryota</taxon>
        <taxon>Fungi</taxon>
        <taxon>Dikarya</taxon>
        <taxon>Ascomycota</taxon>
        <taxon>Pezizomycotina</taxon>
        <taxon>Sordariomycetes</taxon>
        <taxon>Hypocreomycetidae</taxon>
        <taxon>Glomerellales</taxon>
        <taxon>Glomerellaceae</taxon>
        <taxon>Colletotrichum</taxon>
        <taxon>Colletotrichum orchidearum species complex</taxon>
    </lineage>
</organism>
<evidence type="ECO:0000313" key="2">
    <source>
        <dbReference type="EMBL" id="KAF6822035.1"/>
    </source>
</evidence>
<feature type="region of interest" description="Disordered" evidence="1">
    <location>
        <begin position="1"/>
        <end position="61"/>
    </location>
</feature>
<reference evidence="2" key="1">
    <citation type="journal article" date="2020" name="Phytopathology">
        <title>Genome Sequence Resources of Colletotrichum truncatum, C. plurivorum, C. musicola, and C. sojae: Four Species Pathogenic to Soybean (Glycine max).</title>
        <authorList>
            <person name="Rogerio F."/>
            <person name="Boufleur T.R."/>
            <person name="Ciampi-Guillardi M."/>
            <person name="Sukno S.A."/>
            <person name="Thon M.R."/>
            <person name="Massola Junior N.S."/>
            <person name="Baroncelli R."/>
        </authorList>
    </citation>
    <scope>NUCLEOTIDE SEQUENCE</scope>
    <source>
        <strain evidence="2">LFN0074</strain>
    </source>
</reference>
<keyword evidence="3" id="KW-1185">Reference proteome</keyword>
<dbReference type="EMBL" id="WIGM01000559">
    <property type="protein sequence ID" value="KAF6822035.1"/>
    <property type="molecule type" value="Genomic_DNA"/>
</dbReference>